<reference evidence="15" key="1">
    <citation type="submission" date="2021-03" db="EMBL/GenBank/DDBJ databases">
        <title>Comparative genomics and phylogenomic investigation of the class Geoglossomycetes provide insights into ecological specialization and systematics.</title>
        <authorList>
            <person name="Melie T."/>
            <person name="Pirro S."/>
            <person name="Miller A.N."/>
            <person name="Quandt A."/>
        </authorList>
    </citation>
    <scope>NUCLEOTIDE SEQUENCE</scope>
    <source>
        <strain evidence="15">GBOQ0MN5Z8</strain>
    </source>
</reference>
<protein>
    <recommendedName>
        <fullName evidence="17">Trichodiene oxygenase</fullName>
    </recommendedName>
</protein>
<dbReference type="GO" id="GO:0020037">
    <property type="term" value="F:heme binding"/>
    <property type="evidence" value="ECO:0007669"/>
    <property type="project" value="InterPro"/>
</dbReference>
<dbReference type="PRINTS" id="PR00463">
    <property type="entry name" value="EP450I"/>
</dbReference>
<keyword evidence="10 13" id="KW-0503">Monooxygenase</keyword>
<evidence type="ECO:0000256" key="3">
    <source>
        <dbReference type="ARBA" id="ARBA00010617"/>
    </source>
</evidence>
<keyword evidence="16" id="KW-1185">Reference proteome</keyword>
<comment type="similarity">
    <text evidence="3 13">Belongs to the cytochrome P450 family.</text>
</comment>
<keyword evidence="5 14" id="KW-0812">Transmembrane</keyword>
<comment type="subcellular location">
    <subcellularLocation>
        <location evidence="2">Membrane</location>
        <topology evidence="2">Single-pass membrane protein</topology>
    </subcellularLocation>
</comment>
<evidence type="ECO:0000256" key="12">
    <source>
        <dbReference type="PIRSR" id="PIRSR602401-1"/>
    </source>
</evidence>
<dbReference type="InterPro" id="IPR036396">
    <property type="entry name" value="Cyt_P450_sf"/>
</dbReference>
<evidence type="ECO:0000256" key="9">
    <source>
        <dbReference type="ARBA" id="ARBA00023004"/>
    </source>
</evidence>
<feature type="binding site" description="axial binding residue" evidence="12">
    <location>
        <position position="455"/>
    </location>
    <ligand>
        <name>heme</name>
        <dbReference type="ChEBI" id="CHEBI:30413"/>
    </ligand>
    <ligandPart>
        <name>Fe</name>
        <dbReference type="ChEBI" id="CHEBI:18248"/>
    </ligandPart>
</feature>
<evidence type="ECO:0000256" key="7">
    <source>
        <dbReference type="ARBA" id="ARBA00022989"/>
    </source>
</evidence>
<evidence type="ECO:0000256" key="13">
    <source>
        <dbReference type="RuleBase" id="RU000461"/>
    </source>
</evidence>
<evidence type="ECO:0000256" key="4">
    <source>
        <dbReference type="ARBA" id="ARBA00022617"/>
    </source>
</evidence>
<dbReference type="PROSITE" id="PS00086">
    <property type="entry name" value="CYTOCHROME_P450"/>
    <property type="match status" value="1"/>
</dbReference>
<dbReference type="CDD" id="cd11062">
    <property type="entry name" value="CYP58-like"/>
    <property type="match status" value="1"/>
</dbReference>
<evidence type="ECO:0000256" key="2">
    <source>
        <dbReference type="ARBA" id="ARBA00004167"/>
    </source>
</evidence>
<organism evidence="15 16">
    <name type="scientific">Glutinoglossum americanum</name>
    <dbReference type="NCBI Taxonomy" id="1670608"/>
    <lineage>
        <taxon>Eukaryota</taxon>
        <taxon>Fungi</taxon>
        <taxon>Dikarya</taxon>
        <taxon>Ascomycota</taxon>
        <taxon>Pezizomycotina</taxon>
        <taxon>Geoglossomycetes</taxon>
        <taxon>Geoglossales</taxon>
        <taxon>Geoglossaceae</taxon>
        <taxon>Glutinoglossum</taxon>
    </lineage>
</organism>
<evidence type="ECO:0000313" key="15">
    <source>
        <dbReference type="EMBL" id="KAH0537516.1"/>
    </source>
</evidence>
<proteinExistence type="inferred from homology"/>
<dbReference type="InterPro" id="IPR050121">
    <property type="entry name" value="Cytochrome_P450_monoxygenase"/>
</dbReference>
<dbReference type="GO" id="GO:0016705">
    <property type="term" value="F:oxidoreductase activity, acting on paired donors, with incorporation or reduction of molecular oxygen"/>
    <property type="evidence" value="ECO:0007669"/>
    <property type="project" value="InterPro"/>
</dbReference>
<evidence type="ECO:0000256" key="8">
    <source>
        <dbReference type="ARBA" id="ARBA00023002"/>
    </source>
</evidence>
<dbReference type="PRINTS" id="PR00385">
    <property type="entry name" value="P450"/>
</dbReference>
<keyword evidence="8 13" id="KW-0560">Oxidoreductase</keyword>
<evidence type="ECO:0000256" key="10">
    <source>
        <dbReference type="ARBA" id="ARBA00023033"/>
    </source>
</evidence>
<dbReference type="GO" id="GO:0016020">
    <property type="term" value="C:membrane"/>
    <property type="evidence" value="ECO:0007669"/>
    <property type="project" value="UniProtKB-SubCell"/>
</dbReference>
<gene>
    <name evidence="15" type="ORF">FGG08_005691</name>
</gene>
<dbReference type="InterPro" id="IPR001128">
    <property type="entry name" value="Cyt_P450"/>
</dbReference>
<evidence type="ECO:0000256" key="11">
    <source>
        <dbReference type="ARBA" id="ARBA00023136"/>
    </source>
</evidence>
<keyword evidence="11 14" id="KW-0472">Membrane</keyword>
<dbReference type="EMBL" id="JAGHQL010000142">
    <property type="protein sequence ID" value="KAH0537516.1"/>
    <property type="molecule type" value="Genomic_DNA"/>
</dbReference>
<dbReference type="FunFam" id="1.10.630.10:FF:000069">
    <property type="entry name" value="Cytochrome P450, putative (Eurofung)"/>
    <property type="match status" value="1"/>
</dbReference>
<dbReference type="Gene3D" id="1.10.630.10">
    <property type="entry name" value="Cytochrome P450"/>
    <property type="match status" value="1"/>
</dbReference>
<evidence type="ECO:0000256" key="6">
    <source>
        <dbReference type="ARBA" id="ARBA00022723"/>
    </source>
</evidence>
<dbReference type="SUPFAM" id="SSF48264">
    <property type="entry name" value="Cytochrome P450"/>
    <property type="match status" value="1"/>
</dbReference>
<name>A0A9P8I8W9_9PEZI</name>
<dbReference type="GO" id="GO:0005506">
    <property type="term" value="F:iron ion binding"/>
    <property type="evidence" value="ECO:0007669"/>
    <property type="project" value="InterPro"/>
</dbReference>
<evidence type="ECO:0000256" key="5">
    <source>
        <dbReference type="ARBA" id="ARBA00022692"/>
    </source>
</evidence>
<feature type="transmembrane region" description="Helical" evidence="14">
    <location>
        <begin position="12"/>
        <end position="35"/>
    </location>
</feature>
<evidence type="ECO:0008006" key="17">
    <source>
        <dbReference type="Google" id="ProtNLM"/>
    </source>
</evidence>
<dbReference type="PANTHER" id="PTHR24305">
    <property type="entry name" value="CYTOCHROME P450"/>
    <property type="match status" value="1"/>
</dbReference>
<comment type="cofactor">
    <cofactor evidence="1 12">
        <name>heme</name>
        <dbReference type="ChEBI" id="CHEBI:30413"/>
    </cofactor>
</comment>
<dbReference type="InterPro" id="IPR002401">
    <property type="entry name" value="Cyt_P450_E_grp-I"/>
</dbReference>
<dbReference type="Proteomes" id="UP000698800">
    <property type="component" value="Unassembled WGS sequence"/>
</dbReference>
<sequence>MLLPDDAIPSKTRLLAVGVAASAVYLFALAVYRLYLSPVAKFPGPRLAALTFWYEFYYDVVKRGRYTWKIQELHREYGPIVRINPYELHIDDPDYYDELYSGPSKKRDKWEWSAKMFGNPKSMVGTVPHDHHRLRRAAINPYFSKQSVARLEPTIQSLVDGLCERLRGFRQSGEPLNLGFAYSALTTDIITEYCFAKSYGFLGRPDFGAEWARALMQGSEMSHLLKQFGWLYPVMSALPNWFVQWSNPPLMHLINFQRDIEKQIQTIMDGKSEEHKTASHPTIFHELLSSKLLSPEEKSLPRLAEEGETVVGAGTNTTAHTLKLTSFHLLANPEILQKLKAELASATPSAGTPIPLRQLEQLPYLTGVVNEGLRMSYGVSSRLPRVSPDAALVFRDWVIPPGTPVSMTSVLLHDNPTLFPEPRAFRPERWLQAGGASERRLERYLVPFSKGTRACAGMNLAYAEIYITLAAVFRGFGMELWETTREDVDVAHDFFNPSARLDSKGVRVIVK</sequence>
<evidence type="ECO:0000256" key="14">
    <source>
        <dbReference type="SAM" id="Phobius"/>
    </source>
</evidence>
<keyword evidence="6 12" id="KW-0479">Metal-binding</keyword>
<keyword evidence="7 14" id="KW-1133">Transmembrane helix</keyword>
<dbReference type="Pfam" id="PF00067">
    <property type="entry name" value="p450"/>
    <property type="match status" value="1"/>
</dbReference>
<dbReference type="AlphaFoldDB" id="A0A9P8I8W9"/>
<dbReference type="GO" id="GO:0004497">
    <property type="term" value="F:monooxygenase activity"/>
    <property type="evidence" value="ECO:0007669"/>
    <property type="project" value="UniProtKB-KW"/>
</dbReference>
<dbReference type="InterPro" id="IPR017972">
    <property type="entry name" value="Cyt_P450_CS"/>
</dbReference>
<comment type="caution">
    <text evidence="15">The sequence shown here is derived from an EMBL/GenBank/DDBJ whole genome shotgun (WGS) entry which is preliminary data.</text>
</comment>
<dbReference type="OrthoDB" id="3945418at2759"/>
<keyword evidence="4 12" id="KW-0349">Heme</keyword>
<dbReference type="PANTHER" id="PTHR24305:SF157">
    <property type="entry name" value="N-ACETYLTRYPTOPHAN 6-HYDROXYLASE IVOC-RELATED"/>
    <property type="match status" value="1"/>
</dbReference>
<keyword evidence="9 12" id="KW-0408">Iron</keyword>
<evidence type="ECO:0000313" key="16">
    <source>
        <dbReference type="Proteomes" id="UP000698800"/>
    </source>
</evidence>
<accession>A0A9P8I8W9</accession>
<evidence type="ECO:0000256" key="1">
    <source>
        <dbReference type="ARBA" id="ARBA00001971"/>
    </source>
</evidence>